<dbReference type="Proteomes" id="UP000255207">
    <property type="component" value="Unassembled WGS sequence"/>
</dbReference>
<accession>A0A370KYX7</accession>
<comment type="similarity">
    <text evidence="2">Belongs to the NAD(P)-dependent epimerase/dehydratase family.</text>
</comment>
<evidence type="ECO:0000259" key="3">
    <source>
        <dbReference type="Pfam" id="PF01370"/>
    </source>
</evidence>
<dbReference type="Gene3D" id="3.40.50.720">
    <property type="entry name" value="NAD(P)-binding Rossmann-like Domain"/>
    <property type="match status" value="1"/>
</dbReference>
<dbReference type="EMBL" id="QQTP01000027">
    <property type="protein sequence ID" value="RDJ19812.1"/>
    <property type="molecule type" value="Genomic_DNA"/>
</dbReference>
<dbReference type="Gene3D" id="3.90.25.60">
    <property type="match status" value="1"/>
</dbReference>
<dbReference type="SUPFAM" id="SSF51735">
    <property type="entry name" value="NAD(P)-binding Rossmann-fold domains"/>
    <property type="match status" value="1"/>
</dbReference>
<comment type="caution">
    <text evidence="4">The sequence shown here is derived from an EMBL/GenBank/DDBJ whole genome shotgun (WGS) entry which is preliminary data.</text>
</comment>
<dbReference type="Pfam" id="PF01370">
    <property type="entry name" value="Epimerase"/>
    <property type="match status" value="1"/>
</dbReference>
<dbReference type="InterPro" id="IPR001509">
    <property type="entry name" value="Epimerase_deHydtase"/>
</dbReference>
<dbReference type="InterPro" id="IPR036291">
    <property type="entry name" value="NAD(P)-bd_dom_sf"/>
</dbReference>
<evidence type="ECO:0000256" key="2">
    <source>
        <dbReference type="ARBA" id="ARBA00007637"/>
    </source>
</evidence>
<feature type="domain" description="NAD-dependent epimerase/dehydratase" evidence="3">
    <location>
        <begin position="3"/>
        <end position="163"/>
    </location>
</feature>
<evidence type="ECO:0000313" key="4">
    <source>
        <dbReference type="EMBL" id="RDJ19812.1"/>
    </source>
</evidence>
<reference evidence="5" key="1">
    <citation type="submission" date="2018-07" db="EMBL/GenBank/DDBJ databases">
        <authorList>
            <person name="Safronova V.I."/>
            <person name="Chirak E.R."/>
            <person name="Sazanova A.L."/>
        </authorList>
    </citation>
    <scope>NUCLEOTIDE SEQUENCE [LARGE SCALE GENOMIC DNA]</scope>
    <source>
        <strain evidence="5">RCAM04685</strain>
    </source>
</reference>
<dbReference type="PANTHER" id="PTHR43000">
    <property type="entry name" value="DTDP-D-GLUCOSE 4,6-DEHYDRATASE-RELATED"/>
    <property type="match status" value="1"/>
</dbReference>
<comment type="pathway">
    <text evidence="1">Bacterial outer membrane biogenesis; LPS O-antigen biosynthesis.</text>
</comment>
<dbReference type="RefSeq" id="WP_114832612.1">
    <property type="nucleotide sequence ID" value="NZ_QQTO01000009.1"/>
</dbReference>
<sequence length="320" mass="34660">MKVLVTGGAGRVGSRVIATLIARGDQVVSLDLRENAQAGVSNVLGAFDDATAVERAMEGVDAVLHLGALMSWVAADTPKMFAANVTGTHLLLLAAKAKGVRKFVFASSGEVYPETRPAYMPLDESHPTKPTSPYGLTKLLGEDMVQFFARAYGMATVILRFSHTQDATELLDPNSFFSGPRFFLGPRIRQQEAFGNRAVVEALKPYDDGSEKHLISKGQDGALFRMPITDTRDIAAGVVAALDSERAIGQVMNLGTEEAIRIDEAVAILQRHTKLPAVEVTLPIPAVNYQTSRARAIEILGIRPQWTFERMVADAIAQRK</sequence>
<dbReference type="OrthoDB" id="9798669at2"/>
<organism evidence="4 5">
    <name type="scientific">Bosea caraganae</name>
    <dbReference type="NCBI Taxonomy" id="2763117"/>
    <lineage>
        <taxon>Bacteria</taxon>
        <taxon>Pseudomonadati</taxon>
        <taxon>Pseudomonadota</taxon>
        <taxon>Alphaproteobacteria</taxon>
        <taxon>Hyphomicrobiales</taxon>
        <taxon>Boseaceae</taxon>
        <taxon>Bosea</taxon>
    </lineage>
</organism>
<evidence type="ECO:0000256" key="1">
    <source>
        <dbReference type="ARBA" id="ARBA00005125"/>
    </source>
</evidence>
<dbReference type="AlphaFoldDB" id="A0A370KYX7"/>
<keyword evidence="5" id="KW-1185">Reference proteome</keyword>
<name>A0A370KYX7_9HYPH</name>
<gene>
    <name evidence="4" type="ORF">DWE98_27755</name>
</gene>
<protein>
    <submittedName>
        <fullName evidence="4">NAD(P)-dependent oxidoreductase</fullName>
    </submittedName>
</protein>
<proteinExistence type="inferred from homology"/>
<evidence type="ECO:0000313" key="5">
    <source>
        <dbReference type="Proteomes" id="UP000255207"/>
    </source>
</evidence>